<sequence>MNPLAYQFVPVSGIRPLILFSSPLYSVKNDNEPSRLRKRDCIVLQYHIKIESAIWPPVIADPVNRRSPPPTPGAIGGETRINQPSLSRLNGSVQVVLLPTVAVERIRHDWLQIPMQATGHTIE</sequence>
<dbReference type="EMBL" id="CP064791">
    <property type="protein sequence ID" value="QSG14923.1"/>
    <property type="molecule type" value="Genomic_DNA"/>
</dbReference>
<dbReference type="Proteomes" id="UP000663292">
    <property type="component" value="Chromosome"/>
</dbReference>
<keyword evidence="3" id="KW-1185">Reference proteome</keyword>
<protein>
    <submittedName>
        <fullName evidence="2">Uncharacterized protein</fullName>
    </submittedName>
</protein>
<name>A0A897NVZ6_9EURY</name>
<reference evidence="2 3" key="1">
    <citation type="submission" date="2020-11" db="EMBL/GenBank/DDBJ databases">
        <title>Carbohydrate-dependent, anaerobic sulfur respiration: A novel catabolism in halophilic archaea.</title>
        <authorList>
            <person name="Sorokin D.Y."/>
            <person name="Messina E."/>
            <person name="Smedile F."/>
            <person name="La Cono V."/>
            <person name="Hallsworth J.E."/>
            <person name="Yakimov M.M."/>
        </authorList>
    </citation>
    <scope>NUCLEOTIDE SEQUENCE [LARGE SCALE GENOMIC DNA]</scope>
    <source>
        <strain evidence="2 3">HSR-Est</strain>
    </source>
</reference>
<organism evidence="2 3">
    <name type="scientific">Halapricum desulfuricans</name>
    <dbReference type="NCBI Taxonomy" id="2841257"/>
    <lineage>
        <taxon>Archaea</taxon>
        <taxon>Methanobacteriati</taxon>
        <taxon>Methanobacteriota</taxon>
        <taxon>Stenosarchaea group</taxon>
        <taxon>Halobacteria</taxon>
        <taxon>Halobacteriales</taxon>
        <taxon>Haloarculaceae</taxon>
        <taxon>Halapricum</taxon>
    </lineage>
</organism>
<accession>A0A897NVZ6</accession>
<evidence type="ECO:0000256" key="1">
    <source>
        <dbReference type="SAM" id="MobiDB-lite"/>
    </source>
</evidence>
<evidence type="ECO:0000313" key="2">
    <source>
        <dbReference type="EMBL" id="QSG14923.1"/>
    </source>
</evidence>
<gene>
    <name evidence="2" type="ORF">HSEST_1392</name>
</gene>
<evidence type="ECO:0000313" key="3">
    <source>
        <dbReference type="Proteomes" id="UP000663292"/>
    </source>
</evidence>
<dbReference type="AlphaFoldDB" id="A0A897NVZ6"/>
<feature type="region of interest" description="Disordered" evidence="1">
    <location>
        <begin position="62"/>
        <end position="83"/>
    </location>
</feature>
<proteinExistence type="predicted"/>